<dbReference type="AlphaFoldDB" id="A0A2P2PIR9"/>
<comment type="catalytic activity">
    <reaction evidence="4">
        <text>an anthocyanidin + UDP-alpha-D-glucose + H(+) = an anthocyanidin 3-O-beta-D-glucoside + UDP</text>
        <dbReference type="Rhea" id="RHEA:20093"/>
        <dbReference type="ChEBI" id="CHEBI:15378"/>
        <dbReference type="ChEBI" id="CHEBI:16307"/>
        <dbReference type="ChEBI" id="CHEBI:58223"/>
        <dbReference type="ChEBI" id="CHEBI:58885"/>
        <dbReference type="ChEBI" id="CHEBI:143576"/>
        <dbReference type="EC" id="2.4.1.115"/>
    </reaction>
</comment>
<dbReference type="SUPFAM" id="SSF53756">
    <property type="entry name" value="UDP-Glycosyltransferase/glycogen phosphorylase"/>
    <property type="match status" value="1"/>
</dbReference>
<keyword evidence="3 5" id="KW-0808">Transferase</keyword>
<evidence type="ECO:0000256" key="3">
    <source>
        <dbReference type="ARBA" id="ARBA00022679"/>
    </source>
</evidence>
<dbReference type="InterPro" id="IPR035595">
    <property type="entry name" value="UDP_glycos_trans_CS"/>
</dbReference>
<dbReference type="PANTHER" id="PTHR11926">
    <property type="entry name" value="GLUCOSYL/GLUCURONOSYL TRANSFERASES"/>
    <property type="match status" value="1"/>
</dbReference>
<accession>A0A2P2PIR9</accession>
<comment type="similarity">
    <text evidence="2 5">Belongs to the UDP-glycosyltransferase family.</text>
</comment>
<dbReference type="CDD" id="cd03784">
    <property type="entry name" value="GT1_Gtf-like"/>
    <property type="match status" value="1"/>
</dbReference>
<reference evidence="7" key="1">
    <citation type="submission" date="2018-02" db="EMBL/GenBank/DDBJ databases">
        <title>Rhizophora mucronata_Transcriptome.</title>
        <authorList>
            <person name="Meera S.P."/>
            <person name="Sreeshan A."/>
            <person name="Augustine A."/>
        </authorList>
    </citation>
    <scope>NUCLEOTIDE SEQUENCE</scope>
    <source>
        <tissue evidence="7">Leaf</tissue>
    </source>
</reference>
<dbReference type="GO" id="GO:0080043">
    <property type="term" value="F:quercetin 3-O-glucosyltransferase activity"/>
    <property type="evidence" value="ECO:0007669"/>
    <property type="project" value="TreeGrafter"/>
</dbReference>
<dbReference type="EC" id="2.4.1.-" evidence="6"/>
<evidence type="ECO:0000313" key="7">
    <source>
        <dbReference type="EMBL" id="MBX54559.1"/>
    </source>
</evidence>
<dbReference type="PROSITE" id="PS00375">
    <property type="entry name" value="UDPGT"/>
    <property type="match status" value="1"/>
</dbReference>
<proteinExistence type="inferred from homology"/>
<dbReference type="GO" id="GO:0047213">
    <property type="term" value="F:anthocyanidin 3-O-glucosyltransferase activity"/>
    <property type="evidence" value="ECO:0007669"/>
    <property type="project" value="UniProtKB-EC"/>
</dbReference>
<organism evidence="7">
    <name type="scientific">Rhizophora mucronata</name>
    <name type="common">Asiatic mangrove</name>
    <dbReference type="NCBI Taxonomy" id="61149"/>
    <lineage>
        <taxon>Eukaryota</taxon>
        <taxon>Viridiplantae</taxon>
        <taxon>Streptophyta</taxon>
        <taxon>Embryophyta</taxon>
        <taxon>Tracheophyta</taxon>
        <taxon>Spermatophyta</taxon>
        <taxon>Magnoliopsida</taxon>
        <taxon>eudicotyledons</taxon>
        <taxon>Gunneridae</taxon>
        <taxon>Pentapetalae</taxon>
        <taxon>rosids</taxon>
        <taxon>fabids</taxon>
        <taxon>Malpighiales</taxon>
        <taxon>Rhizophoraceae</taxon>
        <taxon>Rhizophora</taxon>
    </lineage>
</organism>
<dbReference type="UniPathway" id="UPA00009"/>
<comment type="pathway">
    <text evidence="1">Pigment biosynthesis; anthocyanin biosynthesis.</text>
</comment>
<sequence>MQPHFLLVIYPVQGHINPALQFAKRLVRLGSRVTLATTVHASRRMAKTCFSGDLSLATYSDGFDDGFKPGDDPGLYLSECRRCGSQTLGDLILAAAKEGKPFTCVVVTLILAWAAEVARKHHVPTALLWIQPATVFDIYYHYFNGYDSLFLNCNDPTHVFELPGLPVQFTRRELPSLLFPPNVYTFILSEFKEQIDGLSKEAKPIILVNTFDALEAEALNAIEKYNQIAVGPLVPSAFLDGDDPLDTSFGGDLIQGSVSKEYCTEWLQSKPKSSVVYVSFGSYSVLSERQMQELARGLLACSHPFLWVIREKQQEGKADGKDEEKEGDAGEDPLLNYRKELEQQGVIVPWCSQIEVLSHPSIGCFVTHCGWNSTMEGLVSGVPMVAFPQWSDQGTNAKLIEDVWKTGVRVAANEEGIVDGDEIRSRLDLVMQSGEKGDEMRSNAKKWKHLARDAVKEDGSSYQNLKTFVDAATKGPLSDDVPSS</sequence>
<dbReference type="FunFam" id="3.40.50.2000:FF:000019">
    <property type="entry name" value="Glycosyltransferase"/>
    <property type="match status" value="1"/>
</dbReference>
<dbReference type="EMBL" id="GGEC01074075">
    <property type="protein sequence ID" value="MBX54559.1"/>
    <property type="molecule type" value="Transcribed_RNA"/>
</dbReference>
<evidence type="ECO:0000256" key="4">
    <source>
        <dbReference type="ARBA" id="ARBA00047606"/>
    </source>
</evidence>
<dbReference type="PANTHER" id="PTHR11926:SF870">
    <property type="entry name" value="UDP-GLYCOSYLTRANSFERASE 75B1"/>
    <property type="match status" value="1"/>
</dbReference>
<evidence type="ECO:0000256" key="6">
    <source>
        <dbReference type="RuleBase" id="RU362057"/>
    </source>
</evidence>
<dbReference type="Gene3D" id="3.40.50.2000">
    <property type="entry name" value="Glycogen Phosphorylase B"/>
    <property type="match status" value="2"/>
</dbReference>
<dbReference type="GO" id="GO:0009718">
    <property type="term" value="P:anthocyanin-containing compound biosynthetic process"/>
    <property type="evidence" value="ECO:0007669"/>
    <property type="project" value="UniProtKB-UniPathway"/>
</dbReference>
<dbReference type="InterPro" id="IPR002213">
    <property type="entry name" value="UDP_glucos_trans"/>
</dbReference>
<keyword evidence="5" id="KW-0328">Glycosyltransferase</keyword>
<evidence type="ECO:0000256" key="5">
    <source>
        <dbReference type="RuleBase" id="RU003718"/>
    </source>
</evidence>
<dbReference type="Pfam" id="PF00201">
    <property type="entry name" value="UDPGT"/>
    <property type="match status" value="1"/>
</dbReference>
<protein>
    <recommendedName>
        <fullName evidence="6">Glycosyltransferase</fullName>
        <ecNumber evidence="6">2.4.1.-</ecNumber>
    </recommendedName>
</protein>
<name>A0A2P2PIR9_RHIMU</name>
<evidence type="ECO:0000256" key="2">
    <source>
        <dbReference type="ARBA" id="ARBA00009995"/>
    </source>
</evidence>
<evidence type="ECO:0000256" key="1">
    <source>
        <dbReference type="ARBA" id="ARBA00004935"/>
    </source>
</evidence>
<dbReference type="GO" id="GO:0080044">
    <property type="term" value="F:quercetin 7-O-glucosyltransferase activity"/>
    <property type="evidence" value="ECO:0007669"/>
    <property type="project" value="TreeGrafter"/>
</dbReference>